<reference evidence="2 3" key="1">
    <citation type="submission" date="2017-07" db="EMBL/GenBank/DDBJ databases">
        <title>Draft Genome Sequences of Select Purple Nonsulfur Bacteria.</title>
        <authorList>
            <person name="Lasarre B."/>
            <person name="Mckinlay J.B."/>
        </authorList>
    </citation>
    <scope>NUCLEOTIDE SEQUENCE [LARGE SCALE GENOMIC DNA]</scope>
    <source>
        <strain evidence="2 3">DSM 5909</strain>
    </source>
</reference>
<dbReference type="InterPro" id="IPR011518">
    <property type="entry name" value="Transposase_36"/>
</dbReference>
<evidence type="ECO:0000313" key="2">
    <source>
        <dbReference type="EMBL" id="RAI45324.1"/>
    </source>
</evidence>
<evidence type="ECO:0000313" key="3">
    <source>
        <dbReference type="Proteomes" id="UP000249130"/>
    </source>
</evidence>
<organism evidence="2 3">
    <name type="scientific">Rhodoplanes roseus</name>
    <dbReference type="NCBI Taxonomy" id="29409"/>
    <lineage>
        <taxon>Bacteria</taxon>
        <taxon>Pseudomonadati</taxon>
        <taxon>Pseudomonadota</taxon>
        <taxon>Alphaproteobacteria</taxon>
        <taxon>Hyphomicrobiales</taxon>
        <taxon>Nitrobacteraceae</taxon>
        <taxon>Rhodoplanes</taxon>
    </lineage>
</organism>
<dbReference type="NCBIfam" id="NF033519">
    <property type="entry name" value="transpos_ISAzo13"/>
    <property type="match status" value="1"/>
</dbReference>
<feature type="region of interest" description="Disordered" evidence="1">
    <location>
        <begin position="59"/>
        <end position="80"/>
    </location>
</feature>
<sequence>MVDDRAIRMRYLAVKPVLDERGRRRFAAAEAMAAGRGGIATVSRITGIARSTIGRGLAELRGTSPPEATPGRVRRKGAGRPALVDSDSTLLEDLVALVEPSTRGDPMAPLKWTAKSLRRLSAELGRLGHRISPNVVGEVLHGLGYSLQANRKTKEGADHPDRDAQFTYINEQVQAAITAGEPAISVDTKKKELVGDFKNGGREWCPKGRPERVRVHDFLVPELGRASPYGVYDIADNAGWVSVGIDNDTASFAVNSIRRWWKTMGRTRHPHATKLLITADAGGSNGARVRLWKRELQTLATELGIPITVCHLPPGPSKWNRIEHRLFSVITQNWRGKPLVSLQTIVQLIAATTTDTGLKVRCEIDPNTYPAGVKISDQVMDSIALERHPFHGDWNYTIRPKTPVPKR</sequence>
<gene>
    <name evidence="2" type="ORF">CH341_04410</name>
</gene>
<accession>A0A327L567</accession>
<name>A0A327L567_9BRAD</name>
<dbReference type="Proteomes" id="UP000249130">
    <property type="component" value="Unassembled WGS sequence"/>
</dbReference>
<dbReference type="Pfam" id="PF07592">
    <property type="entry name" value="DDE_Tnp_ISAZ013"/>
    <property type="match status" value="1"/>
</dbReference>
<dbReference type="EMBL" id="NPEX01000018">
    <property type="protein sequence ID" value="RAI45324.1"/>
    <property type="molecule type" value="Genomic_DNA"/>
</dbReference>
<dbReference type="AlphaFoldDB" id="A0A327L567"/>
<protein>
    <submittedName>
        <fullName evidence="2">ISAzo13 family transposase</fullName>
    </submittedName>
</protein>
<comment type="caution">
    <text evidence="2">The sequence shown here is derived from an EMBL/GenBank/DDBJ whole genome shotgun (WGS) entry which is preliminary data.</text>
</comment>
<evidence type="ECO:0000256" key="1">
    <source>
        <dbReference type="SAM" id="MobiDB-lite"/>
    </source>
</evidence>
<dbReference type="OrthoDB" id="8782691at2"/>
<keyword evidence="3" id="KW-1185">Reference proteome</keyword>
<dbReference type="RefSeq" id="WP_111417825.1">
    <property type="nucleotide sequence ID" value="NZ_NPEX01000018.1"/>
</dbReference>
<proteinExistence type="predicted"/>